<keyword evidence="2" id="KW-0732">Signal</keyword>
<name>A0AAV1JV18_9NEOP</name>
<feature type="compositionally biased region" description="Polar residues" evidence="1">
    <location>
        <begin position="277"/>
        <end position="301"/>
    </location>
</feature>
<dbReference type="EMBL" id="CAVLEF010000225">
    <property type="protein sequence ID" value="CAK1553387.1"/>
    <property type="molecule type" value="Genomic_DNA"/>
</dbReference>
<feature type="compositionally biased region" description="Polar residues" evidence="1">
    <location>
        <begin position="367"/>
        <end position="385"/>
    </location>
</feature>
<dbReference type="Proteomes" id="UP001497472">
    <property type="component" value="Unassembled WGS sequence"/>
</dbReference>
<proteinExistence type="predicted"/>
<accession>A0AAV1JV18</accession>
<evidence type="ECO:0000256" key="1">
    <source>
        <dbReference type="SAM" id="MobiDB-lite"/>
    </source>
</evidence>
<keyword evidence="4" id="KW-1185">Reference proteome</keyword>
<evidence type="ECO:0000313" key="3">
    <source>
        <dbReference type="EMBL" id="CAK1553387.1"/>
    </source>
</evidence>
<feature type="region of interest" description="Disordered" evidence="1">
    <location>
        <begin position="356"/>
        <end position="392"/>
    </location>
</feature>
<comment type="caution">
    <text evidence="3">The sequence shown here is derived from an EMBL/GenBank/DDBJ whole genome shotgun (WGS) entry which is preliminary data.</text>
</comment>
<reference evidence="3 4" key="1">
    <citation type="submission" date="2023-11" db="EMBL/GenBank/DDBJ databases">
        <authorList>
            <person name="Okamura Y."/>
        </authorList>
    </citation>
    <scope>NUCLEOTIDE SEQUENCE [LARGE SCALE GENOMIC DNA]</scope>
</reference>
<feature type="chain" id="PRO_5043707305" evidence="2">
    <location>
        <begin position="19"/>
        <end position="574"/>
    </location>
</feature>
<evidence type="ECO:0000313" key="4">
    <source>
        <dbReference type="Proteomes" id="UP001497472"/>
    </source>
</evidence>
<protein>
    <submittedName>
        <fullName evidence="3">Uncharacterized protein</fullName>
    </submittedName>
</protein>
<sequence>MLVTLVLPCFVLIEITYGLPPTIPVNRNAGFNLQQRYNERFLQKQNIPQVNRDIRVPYNGLQNLGVPINHQTNVPQNIAATQNRNIYNIPNALNENERRIIQQAKPQLNRNIGVVPPNRNLQQIYPPQKLNQQGHVYSQNFQINLRGYVASPLSDGRVQSDPIVPQFPGTMQQSPRAQNLPLLGIFDRNSIVTQTNMEQPISNLIVTHGTVEESDTLDAVKRDYPYYILRRPNKPRVPQISVQDAPITNTDDSILIMRSGSPLETVGNETKPYLETNDITSPIPQSNETSAISSSANNLENISDEDDNNDGTEDILENLNADDFWNPLSNINQISDPENDSLSYIGKNISNVDKPDLISEGEPGDSLSITVNGNDTTEEQIPTSEETVDIDDKSKLQENTTEVNENIDDLVDQEMVDDFINSIEDMVEFIAPFVDLSNQTESAETFEDDSSESTTNISNEAYNVNDSSIDADNNEAMAPIYIPNINQVQNNDTPFWFNTSDENAWRILTQKNDSNVFVISPQVRVEREKVITIHPNGTMVEEITETTRRDDGRFDVVKRTKTIHPDGFEEIKNR</sequence>
<feature type="compositionally biased region" description="Acidic residues" evidence="1">
    <location>
        <begin position="302"/>
        <end position="312"/>
    </location>
</feature>
<organism evidence="3 4">
    <name type="scientific">Leptosia nina</name>
    <dbReference type="NCBI Taxonomy" id="320188"/>
    <lineage>
        <taxon>Eukaryota</taxon>
        <taxon>Metazoa</taxon>
        <taxon>Ecdysozoa</taxon>
        <taxon>Arthropoda</taxon>
        <taxon>Hexapoda</taxon>
        <taxon>Insecta</taxon>
        <taxon>Pterygota</taxon>
        <taxon>Neoptera</taxon>
        <taxon>Endopterygota</taxon>
        <taxon>Lepidoptera</taxon>
        <taxon>Glossata</taxon>
        <taxon>Ditrysia</taxon>
        <taxon>Papilionoidea</taxon>
        <taxon>Pieridae</taxon>
        <taxon>Pierinae</taxon>
        <taxon>Leptosia</taxon>
    </lineage>
</organism>
<dbReference type="AlphaFoldDB" id="A0AAV1JV18"/>
<evidence type="ECO:0000256" key="2">
    <source>
        <dbReference type="SAM" id="SignalP"/>
    </source>
</evidence>
<feature type="region of interest" description="Disordered" evidence="1">
    <location>
        <begin position="277"/>
        <end position="312"/>
    </location>
</feature>
<feature type="signal peptide" evidence="2">
    <location>
        <begin position="1"/>
        <end position="18"/>
    </location>
</feature>
<gene>
    <name evidence="3" type="ORF">LNINA_LOCUS12391</name>
</gene>